<evidence type="ECO:0000313" key="2">
    <source>
        <dbReference type="EMBL" id="RLN39943.1"/>
    </source>
</evidence>
<comment type="caution">
    <text evidence="2">The sequence shown here is derived from an EMBL/GenBank/DDBJ whole genome shotgun (WGS) entry which is preliminary data.</text>
</comment>
<protein>
    <submittedName>
        <fullName evidence="2">Uncharacterized protein</fullName>
    </submittedName>
</protein>
<keyword evidence="3" id="KW-1185">Reference proteome</keyword>
<proteinExistence type="predicted"/>
<evidence type="ECO:0000256" key="1">
    <source>
        <dbReference type="SAM" id="MobiDB-lite"/>
    </source>
</evidence>
<accession>A0A3L6TI64</accession>
<evidence type="ECO:0000313" key="3">
    <source>
        <dbReference type="Proteomes" id="UP000275267"/>
    </source>
</evidence>
<organism evidence="2 3">
    <name type="scientific">Panicum miliaceum</name>
    <name type="common">Proso millet</name>
    <name type="synonym">Broomcorn millet</name>
    <dbReference type="NCBI Taxonomy" id="4540"/>
    <lineage>
        <taxon>Eukaryota</taxon>
        <taxon>Viridiplantae</taxon>
        <taxon>Streptophyta</taxon>
        <taxon>Embryophyta</taxon>
        <taxon>Tracheophyta</taxon>
        <taxon>Spermatophyta</taxon>
        <taxon>Magnoliopsida</taxon>
        <taxon>Liliopsida</taxon>
        <taxon>Poales</taxon>
        <taxon>Poaceae</taxon>
        <taxon>PACMAD clade</taxon>
        <taxon>Panicoideae</taxon>
        <taxon>Panicodae</taxon>
        <taxon>Paniceae</taxon>
        <taxon>Panicinae</taxon>
        <taxon>Panicum</taxon>
        <taxon>Panicum sect. Panicum</taxon>
    </lineage>
</organism>
<dbReference type="AlphaFoldDB" id="A0A3L6TI64"/>
<dbReference type="EMBL" id="PQIB02000001">
    <property type="protein sequence ID" value="RLN39943.1"/>
    <property type="molecule type" value="Genomic_DNA"/>
</dbReference>
<dbReference type="Proteomes" id="UP000275267">
    <property type="component" value="Unassembled WGS sequence"/>
</dbReference>
<reference evidence="3" key="1">
    <citation type="journal article" date="2019" name="Nat. Commun.">
        <title>The genome of broomcorn millet.</title>
        <authorList>
            <person name="Zou C."/>
            <person name="Miki D."/>
            <person name="Li D."/>
            <person name="Tang Q."/>
            <person name="Xiao L."/>
            <person name="Rajput S."/>
            <person name="Deng P."/>
            <person name="Jia W."/>
            <person name="Huang R."/>
            <person name="Zhang M."/>
            <person name="Sun Y."/>
            <person name="Hu J."/>
            <person name="Fu X."/>
            <person name="Schnable P.S."/>
            <person name="Li F."/>
            <person name="Zhang H."/>
            <person name="Feng B."/>
            <person name="Zhu X."/>
            <person name="Liu R."/>
            <person name="Schnable J.C."/>
            <person name="Zhu J.-K."/>
            <person name="Zhang H."/>
        </authorList>
    </citation>
    <scope>NUCLEOTIDE SEQUENCE [LARGE SCALE GENOMIC DNA]</scope>
</reference>
<feature type="region of interest" description="Disordered" evidence="1">
    <location>
        <begin position="149"/>
        <end position="174"/>
    </location>
</feature>
<name>A0A3L6TI64_PANMI</name>
<sequence length="174" mass="20079">MRARRIAIRMALSAVRCTAPRSFQSTRKKNTQRERERERESCYTCNKLWKETCQATNISIWVCESCTSTGRSKNTRTKIQKKDIRAHPMRLPAQPGYRPMIVATRQRHLTPPVGPRVCMMRAARPSMWPAGATLYSHRCCYDARAGRVRAPHRRGGPPTTRRPSARRMGDAERR</sequence>
<gene>
    <name evidence="2" type="ORF">C2845_PM01G37400</name>
</gene>